<name>A0A7M1USF7_9CREN</name>
<keyword evidence="1" id="KW-0812">Transmembrane</keyword>
<organism evidence="2 3">
    <name type="scientific">Thermosphaera chiliense</name>
    <dbReference type="NCBI Taxonomy" id="3402707"/>
    <lineage>
        <taxon>Archaea</taxon>
        <taxon>Thermoproteota</taxon>
        <taxon>Thermoprotei</taxon>
        <taxon>Desulfurococcales</taxon>
        <taxon>Desulfurococcaceae</taxon>
        <taxon>Thermosphaera</taxon>
    </lineage>
</organism>
<keyword evidence="1" id="KW-1133">Transmembrane helix</keyword>
<evidence type="ECO:0000313" key="3">
    <source>
        <dbReference type="Proteomes" id="UP000593766"/>
    </source>
</evidence>
<protein>
    <recommendedName>
        <fullName evidence="4">DUF4352 domain-containing protein</fullName>
    </recommendedName>
</protein>
<gene>
    <name evidence="2" type="ORF">IMZ38_03560</name>
</gene>
<dbReference type="EMBL" id="CP063144">
    <property type="protein sequence ID" value="QOR94986.1"/>
    <property type="molecule type" value="Genomic_DNA"/>
</dbReference>
<evidence type="ECO:0000256" key="1">
    <source>
        <dbReference type="SAM" id="Phobius"/>
    </source>
</evidence>
<accession>A0A7M1USF7</accession>
<keyword evidence="3" id="KW-1185">Reference proteome</keyword>
<dbReference type="Proteomes" id="UP000593766">
    <property type="component" value="Chromosome"/>
</dbReference>
<feature type="transmembrane region" description="Helical" evidence="1">
    <location>
        <begin position="6"/>
        <end position="24"/>
    </location>
</feature>
<reference evidence="2 3" key="1">
    <citation type="submission" date="2020-10" db="EMBL/GenBank/DDBJ databases">
        <title>Complete genome sequence of Thermosphaera aggregans strain 3507.</title>
        <authorList>
            <person name="Zayulina K.S."/>
            <person name="Elcheninov A.G."/>
            <person name="Toshchakov S.V."/>
            <person name="Kublanov I.V."/>
            <person name="Kochetkova T.V."/>
        </authorList>
    </citation>
    <scope>NUCLEOTIDE SEQUENCE [LARGE SCALE GENOMIC DNA]</scope>
    <source>
        <strain evidence="2 3">3507</strain>
    </source>
</reference>
<sequence>MKTLHIVAVLILITLIASILYFHLKDFVQESGEVEILAKEAYISCGDLYIKAVFRSRSGSSILIDEVLVEGVRVSINGGIGFNGTAYVRVETENLEAQDMVALNIIIYNASSKQGESIPVYIKAGDALQYKLNVTVTRAFCYENFDINIYEVYYSGVFNIVLRIRNIGDNPATIDQAFIDGKTLSKANANSNLPLPLTLRPGEEKTVTIWLTTGYTHGQVIELRLHTMGGNEYSKLITLP</sequence>
<keyword evidence="1" id="KW-0472">Membrane</keyword>
<dbReference type="KEGG" id="tcs:IMZ38_03560"/>
<dbReference type="RefSeq" id="WP_193436782.1">
    <property type="nucleotide sequence ID" value="NZ_CP063144.1"/>
</dbReference>
<dbReference type="AlphaFoldDB" id="A0A7M1USF7"/>
<dbReference type="GeneID" id="59454464"/>
<proteinExistence type="predicted"/>
<evidence type="ECO:0000313" key="2">
    <source>
        <dbReference type="EMBL" id="QOR94986.1"/>
    </source>
</evidence>
<evidence type="ECO:0008006" key="4">
    <source>
        <dbReference type="Google" id="ProtNLM"/>
    </source>
</evidence>
<dbReference type="OrthoDB" id="376368at2157"/>